<evidence type="ECO:0000313" key="3">
    <source>
        <dbReference type="Proteomes" id="UP000075880"/>
    </source>
</evidence>
<organism evidence="2 3">
    <name type="scientific">Anopheles atroparvus</name>
    <name type="common">European mosquito</name>
    <dbReference type="NCBI Taxonomy" id="41427"/>
    <lineage>
        <taxon>Eukaryota</taxon>
        <taxon>Metazoa</taxon>
        <taxon>Ecdysozoa</taxon>
        <taxon>Arthropoda</taxon>
        <taxon>Hexapoda</taxon>
        <taxon>Insecta</taxon>
        <taxon>Pterygota</taxon>
        <taxon>Neoptera</taxon>
        <taxon>Endopterygota</taxon>
        <taxon>Diptera</taxon>
        <taxon>Nematocera</taxon>
        <taxon>Culicoidea</taxon>
        <taxon>Culicidae</taxon>
        <taxon>Anophelinae</taxon>
        <taxon>Anopheles</taxon>
    </lineage>
</organism>
<dbReference type="AlphaFoldDB" id="A0AAG5D776"/>
<reference evidence="2" key="1">
    <citation type="submission" date="2024-04" db="UniProtKB">
        <authorList>
            <consortium name="EnsemblMetazoa"/>
        </authorList>
    </citation>
    <scope>IDENTIFICATION</scope>
    <source>
        <strain evidence="2">EBRO</strain>
    </source>
</reference>
<keyword evidence="3" id="KW-1185">Reference proteome</keyword>
<proteinExistence type="predicted"/>
<accession>A0AAG5D776</accession>
<feature type="compositionally biased region" description="Basic residues" evidence="1">
    <location>
        <begin position="42"/>
        <end position="67"/>
    </location>
</feature>
<dbReference type="EnsemblMetazoa" id="ENSAATROPT007799">
    <property type="protein sequence ID" value="ENSAATROPP007001"/>
    <property type="gene ID" value="ENSAATROPG006357"/>
</dbReference>
<name>A0AAG5D776_ANOAO</name>
<sequence length="67" mass="7794">MRVQILLQPLDTVEKGKRLGMVFLVSRSHHRSDRCGQSVMKMKPKRKRHAAAVAAKRRPRHGIRPRE</sequence>
<evidence type="ECO:0000313" key="2">
    <source>
        <dbReference type="EnsemblMetazoa" id="ENSAATROPP007001"/>
    </source>
</evidence>
<protein>
    <submittedName>
        <fullName evidence="2">Uncharacterized protein</fullName>
    </submittedName>
</protein>
<evidence type="ECO:0000256" key="1">
    <source>
        <dbReference type="SAM" id="MobiDB-lite"/>
    </source>
</evidence>
<dbReference type="Proteomes" id="UP000075880">
    <property type="component" value="Unassembled WGS sequence"/>
</dbReference>
<feature type="region of interest" description="Disordered" evidence="1">
    <location>
        <begin position="34"/>
        <end position="67"/>
    </location>
</feature>